<dbReference type="EMBL" id="WAGX01000008">
    <property type="protein sequence ID" value="KAB1434248.1"/>
    <property type="molecule type" value="Genomic_DNA"/>
</dbReference>
<reference evidence="2 3" key="2">
    <citation type="submission" date="2020-02" db="EMBL/GenBank/DDBJ databases">
        <title>Candidatus Galacturonibacter soehngenii shows hetero-acetogenic catabolism of galacturonic acid but lacks a canonical carbon monoxide dehydrogenase/acetyl-CoA synthase complex.</title>
        <authorList>
            <person name="Diender M."/>
            <person name="Stouten G.R."/>
            <person name="Petersen J.F."/>
            <person name="Nielsen P.H."/>
            <person name="Dueholm M.S."/>
            <person name="Pronk J.T."/>
            <person name="Van Loosdrecht M.C.M."/>
        </authorList>
    </citation>
    <scope>NUCLEOTIDE SEQUENCE [LARGE SCALE GENOMIC DNA]</scope>
    <source>
        <strain evidence="2">GalUA</strain>
    </source>
</reference>
<evidence type="ECO:0000313" key="3">
    <source>
        <dbReference type="Proteomes" id="UP000461768"/>
    </source>
</evidence>
<dbReference type="SUPFAM" id="SSF89260">
    <property type="entry name" value="Collagen-binding domain"/>
    <property type="match status" value="1"/>
</dbReference>
<evidence type="ECO:0008006" key="4">
    <source>
        <dbReference type="Google" id="ProtNLM"/>
    </source>
</evidence>
<dbReference type="Proteomes" id="UP000461768">
    <property type="component" value="Unassembled WGS sequence"/>
</dbReference>
<protein>
    <recommendedName>
        <fullName evidence="4">Peptidase C-terminal archaeal/bacterial domain-containing protein</fullName>
    </recommendedName>
</protein>
<accession>A0A7V7QH76</accession>
<comment type="caution">
    <text evidence="2">The sequence shown here is derived from an EMBL/GenBank/DDBJ whole genome shotgun (WGS) entry which is preliminary data.</text>
</comment>
<keyword evidence="3" id="KW-1185">Reference proteome</keyword>
<sequence>MRKIFKALIVLGSILILSPTTPSFAAGTMVNETEPNNTMDTANYVTRNQSTPAQAVDGSYSGEFFMKASGKKDDDDWFRFTLPAKTDSYLSFVSDSGLYNITVFDEDSNIIGSNEYKAVLGKTIFNLNIKEEGTYYLQIYCRVGGSYKFSIGNPNYTIGNYNYSLGSLSFVKDKDYEITKDFSQISAVPKGAIVYNIDLDGGSGSLTKAAQLKTARYTSWINTPRYVWKSNLPVNYTSEFHQSWYFKYTPVKTGTLIAGIKFRYVYPVLPPNEVN</sequence>
<dbReference type="Gene3D" id="2.60.120.380">
    <property type="match status" value="1"/>
</dbReference>
<dbReference type="OrthoDB" id="1888412at2"/>
<keyword evidence="1" id="KW-0732">Signal</keyword>
<dbReference type="AlphaFoldDB" id="A0A7V7QH76"/>
<evidence type="ECO:0000313" key="2">
    <source>
        <dbReference type="EMBL" id="KAB1434248.1"/>
    </source>
</evidence>
<dbReference type="RefSeq" id="WP_151148191.1">
    <property type="nucleotide sequence ID" value="NZ_WAGX01000008.1"/>
</dbReference>
<name>A0A7V7QH76_9FIRM</name>
<reference evidence="2 3" key="1">
    <citation type="submission" date="2019-09" db="EMBL/GenBank/DDBJ databases">
        <authorList>
            <person name="Valk L.C."/>
        </authorList>
    </citation>
    <scope>NUCLEOTIDE SEQUENCE [LARGE SCALE GENOMIC DNA]</scope>
    <source>
        <strain evidence="2">GalUA</strain>
    </source>
</reference>
<organism evidence="2 3">
    <name type="scientific">Candidatus Galacturonatibacter soehngenii</name>
    <dbReference type="NCBI Taxonomy" id="2307010"/>
    <lineage>
        <taxon>Bacteria</taxon>
        <taxon>Bacillati</taxon>
        <taxon>Bacillota</taxon>
        <taxon>Clostridia</taxon>
        <taxon>Lachnospirales</taxon>
        <taxon>Lachnospiraceae</taxon>
        <taxon>Candidatus Galacturonatibacter</taxon>
    </lineage>
</organism>
<proteinExistence type="predicted"/>
<feature type="chain" id="PRO_5030741598" description="Peptidase C-terminal archaeal/bacterial domain-containing protein" evidence="1">
    <location>
        <begin position="26"/>
        <end position="275"/>
    </location>
</feature>
<evidence type="ECO:0000256" key="1">
    <source>
        <dbReference type="SAM" id="SignalP"/>
    </source>
</evidence>
<feature type="signal peptide" evidence="1">
    <location>
        <begin position="1"/>
        <end position="25"/>
    </location>
</feature>
<gene>
    <name evidence="2" type="ORF">F7O84_17295</name>
</gene>